<gene>
    <name evidence="7" type="ORF">B4U80_07736</name>
</gene>
<dbReference type="InterPro" id="IPR055409">
    <property type="entry name" value="Beta-prop_FAM234A_B"/>
</dbReference>
<dbReference type="InterPro" id="IPR011047">
    <property type="entry name" value="Quinoprotein_ADH-like_sf"/>
</dbReference>
<dbReference type="GO" id="GO:0016020">
    <property type="term" value="C:membrane"/>
    <property type="evidence" value="ECO:0007669"/>
    <property type="project" value="UniProtKB-SubCell"/>
</dbReference>
<evidence type="ECO:0000313" key="7">
    <source>
        <dbReference type="EMBL" id="RWS24922.1"/>
    </source>
</evidence>
<feature type="non-terminal residue" evidence="7">
    <location>
        <position position="317"/>
    </location>
</feature>
<evidence type="ECO:0000256" key="5">
    <source>
        <dbReference type="ARBA" id="ARBA00025791"/>
    </source>
</evidence>
<evidence type="ECO:0000256" key="3">
    <source>
        <dbReference type="ARBA" id="ARBA00022989"/>
    </source>
</evidence>
<organism evidence="7 8">
    <name type="scientific">Leptotrombidium deliense</name>
    <dbReference type="NCBI Taxonomy" id="299467"/>
    <lineage>
        <taxon>Eukaryota</taxon>
        <taxon>Metazoa</taxon>
        <taxon>Ecdysozoa</taxon>
        <taxon>Arthropoda</taxon>
        <taxon>Chelicerata</taxon>
        <taxon>Arachnida</taxon>
        <taxon>Acari</taxon>
        <taxon>Acariformes</taxon>
        <taxon>Trombidiformes</taxon>
        <taxon>Prostigmata</taxon>
        <taxon>Anystina</taxon>
        <taxon>Parasitengona</taxon>
        <taxon>Trombiculoidea</taxon>
        <taxon>Trombiculidae</taxon>
        <taxon>Leptotrombidium</taxon>
    </lineage>
</organism>
<dbReference type="Gene3D" id="2.130.10.10">
    <property type="entry name" value="YVTN repeat-like/Quinoprotein amine dehydrogenase"/>
    <property type="match status" value="1"/>
</dbReference>
<dbReference type="AlphaFoldDB" id="A0A443SBN0"/>
<reference evidence="7 8" key="1">
    <citation type="journal article" date="2018" name="Gigascience">
        <title>Genomes of trombidid mites reveal novel predicted allergens and laterally-transferred genes associated with secondary metabolism.</title>
        <authorList>
            <person name="Dong X."/>
            <person name="Chaisiri K."/>
            <person name="Xia D."/>
            <person name="Armstrong S.D."/>
            <person name="Fang Y."/>
            <person name="Donnelly M.J."/>
            <person name="Kadowaki T."/>
            <person name="McGarry J.W."/>
            <person name="Darby A.C."/>
            <person name="Makepeace B.L."/>
        </authorList>
    </citation>
    <scope>NUCLEOTIDE SEQUENCE [LARGE SCALE GENOMIC DNA]</scope>
    <source>
        <strain evidence="7">UoL-UT</strain>
    </source>
</reference>
<protein>
    <submittedName>
        <fullName evidence="7">PQQ-like domain containing protein</fullName>
    </submittedName>
</protein>
<proteinExistence type="inferred from homology"/>
<evidence type="ECO:0000256" key="4">
    <source>
        <dbReference type="ARBA" id="ARBA00023136"/>
    </source>
</evidence>
<dbReference type="OrthoDB" id="567787at2759"/>
<keyword evidence="2" id="KW-0812">Transmembrane</keyword>
<feature type="domain" description="FAM234A/B beta-propeller" evidence="6">
    <location>
        <begin position="77"/>
        <end position="232"/>
    </location>
</feature>
<dbReference type="VEuPathDB" id="VectorBase:LDEU007116"/>
<evidence type="ECO:0000256" key="2">
    <source>
        <dbReference type="ARBA" id="ARBA00022692"/>
    </source>
</evidence>
<evidence type="ECO:0000256" key="1">
    <source>
        <dbReference type="ARBA" id="ARBA00004167"/>
    </source>
</evidence>
<name>A0A443SBN0_9ACAR</name>
<evidence type="ECO:0000259" key="6">
    <source>
        <dbReference type="Pfam" id="PF23727"/>
    </source>
</evidence>
<accession>A0A443SBN0</accession>
<comment type="similarity">
    <text evidence="5">Belongs to the FAM234 family.</text>
</comment>
<comment type="caution">
    <text evidence="7">The sequence shown here is derived from an EMBL/GenBank/DDBJ whole genome shotgun (WGS) entry which is preliminary data.</text>
</comment>
<dbReference type="PANTHER" id="PTHR21419:SF36">
    <property type="entry name" value="PROTEIN FAM234A-LIKE"/>
    <property type="match status" value="1"/>
</dbReference>
<keyword evidence="4" id="KW-0472">Membrane</keyword>
<dbReference type="InterPro" id="IPR045232">
    <property type="entry name" value="FAM234"/>
</dbReference>
<sequence length="317" mass="34949">MSEKHFIIFPSVQIPLVICDTISRINEQKSVDAAYYPNVVCRVYFNFSSEDDYKGIICIFKFFNVDKKISAGCGGGIMALEGKAGSILWIRYMKHELFAVNCNQDLTEDTIADCVVGGRMASLFAINGANGDIIWDIQPTMGDPIYETSNFYTPLYISKDIDSDNINDLLVMHGGDPLRVPSAKVRIPARLIFISSKTGIILSWSVVPDGAESYYSPQELVDSKGNNKILFGTGGETHRGSLFLISLDDLFSGKISKAKMLHSDCCKGVMVPPVLIDLNNDTVLDIIMALFNSTVIAIDGDSHQILWKSHFAGSETY</sequence>
<dbReference type="InterPro" id="IPR015943">
    <property type="entry name" value="WD40/YVTN_repeat-like_dom_sf"/>
</dbReference>
<dbReference type="EMBL" id="NCKV01004262">
    <property type="protein sequence ID" value="RWS24922.1"/>
    <property type="molecule type" value="Genomic_DNA"/>
</dbReference>
<dbReference type="SUPFAM" id="SSF50998">
    <property type="entry name" value="Quinoprotein alcohol dehydrogenase-like"/>
    <property type="match status" value="1"/>
</dbReference>
<dbReference type="Proteomes" id="UP000288716">
    <property type="component" value="Unassembled WGS sequence"/>
</dbReference>
<keyword evidence="3" id="KW-1133">Transmembrane helix</keyword>
<keyword evidence="8" id="KW-1185">Reference proteome</keyword>
<dbReference type="Pfam" id="PF23727">
    <property type="entry name" value="Beta-prop_FAM234A_B"/>
    <property type="match status" value="1"/>
</dbReference>
<dbReference type="PANTHER" id="PTHR21419">
    <property type="match status" value="1"/>
</dbReference>
<comment type="subcellular location">
    <subcellularLocation>
        <location evidence="1">Membrane</location>
        <topology evidence="1">Single-pass membrane protein</topology>
    </subcellularLocation>
</comment>
<evidence type="ECO:0000313" key="8">
    <source>
        <dbReference type="Proteomes" id="UP000288716"/>
    </source>
</evidence>